<reference evidence="9 10" key="1">
    <citation type="journal article" date="2019" name="PLoS Biol.">
        <title>Sex chromosomes control vertical transmission of feminizing Wolbachia symbionts in an isopod.</title>
        <authorList>
            <person name="Becking T."/>
            <person name="Chebbi M.A."/>
            <person name="Giraud I."/>
            <person name="Moumen B."/>
            <person name="Laverre T."/>
            <person name="Caubet Y."/>
            <person name="Peccoud J."/>
            <person name="Gilbert C."/>
            <person name="Cordaux R."/>
        </authorList>
    </citation>
    <scope>NUCLEOTIDE SEQUENCE [LARGE SCALE GENOMIC DNA]</scope>
    <source>
        <strain evidence="9">ANa2</strain>
        <tissue evidence="9">Whole body excluding digestive tract and cuticle</tissue>
    </source>
</reference>
<comment type="subcellular location">
    <subcellularLocation>
        <location evidence="1 5 6">Nucleus</location>
    </subcellularLocation>
</comment>
<dbReference type="Gene3D" id="1.10.10.60">
    <property type="entry name" value="Homeodomain-like"/>
    <property type="match status" value="1"/>
</dbReference>
<organism evidence="9 10">
    <name type="scientific">Armadillidium nasatum</name>
    <dbReference type="NCBI Taxonomy" id="96803"/>
    <lineage>
        <taxon>Eukaryota</taxon>
        <taxon>Metazoa</taxon>
        <taxon>Ecdysozoa</taxon>
        <taxon>Arthropoda</taxon>
        <taxon>Crustacea</taxon>
        <taxon>Multicrustacea</taxon>
        <taxon>Malacostraca</taxon>
        <taxon>Eumalacostraca</taxon>
        <taxon>Peracarida</taxon>
        <taxon>Isopoda</taxon>
        <taxon>Oniscidea</taxon>
        <taxon>Crinocheta</taxon>
        <taxon>Armadillidiidae</taxon>
        <taxon>Armadillidium</taxon>
    </lineage>
</organism>
<dbReference type="GO" id="GO:0000978">
    <property type="term" value="F:RNA polymerase II cis-regulatory region sequence-specific DNA binding"/>
    <property type="evidence" value="ECO:0007669"/>
    <property type="project" value="TreeGrafter"/>
</dbReference>
<dbReference type="PANTHER" id="PTHR45664">
    <property type="entry name" value="PROTEIN ZERKNUELLT 1-RELATED"/>
    <property type="match status" value="1"/>
</dbReference>
<proteinExistence type="predicted"/>
<evidence type="ECO:0000256" key="3">
    <source>
        <dbReference type="ARBA" id="ARBA00023155"/>
    </source>
</evidence>
<keyword evidence="10" id="KW-1185">Reference proteome</keyword>
<evidence type="ECO:0000256" key="5">
    <source>
        <dbReference type="PROSITE-ProRule" id="PRU00108"/>
    </source>
</evidence>
<keyword evidence="4 5" id="KW-0539">Nucleus</keyword>
<keyword evidence="2 5" id="KW-0238">DNA-binding</keyword>
<feature type="compositionally biased region" description="Polar residues" evidence="7">
    <location>
        <begin position="103"/>
        <end position="116"/>
    </location>
</feature>
<feature type="region of interest" description="Disordered" evidence="7">
    <location>
        <begin position="102"/>
        <end position="126"/>
    </location>
</feature>
<evidence type="ECO:0000256" key="6">
    <source>
        <dbReference type="RuleBase" id="RU000682"/>
    </source>
</evidence>
<evidence type="ECO:0000259" key="8">
    <source>
        <dbReference type="PROSITE" id="PS50071"/>
    </source>
</evidence>
<feature type="DNA-binding region" description="Homeobox" evidence="5">
    <location>
        <begin position="12"/>
        <end position="71"/>
    </location>
</feature>
<dbReference type="AlphaFoldDB" id="A0A5N5SPH6"/>
<dbReference type="InterPro" id="IPR009057">
    <property type="entry name" value="Homeodomain-like_sf"/>
</dbReference>
<dbReference type="SMART" id="SM00389">
    <property type="entry name" value="HOX"/>
    <property type="match status" value="1"/>
</dbReference>
<comment type="caution">
    <text evidence="9">The sequence shown here is derived from an EMBL/GenBank/DDBJ whole genome shotgun (WGS) entry which is preliminary data.</text>
</comment>
<dbReference type="GO" id="GO:0000981">
    <property type="term" value="F:DNA-binding transcription factor activity, RNA polymerase II-specific"/>
    <property type="evidence" value="ECO:0007669"/>
    <property type="project" value="TreeGrafter"/>
</dbReference>
<dbReference type="CDD" id="cd00086">
    <property type="entry name" value="homeodomain"/>
    <property type="match status" value="1"/>
</dbReference>
<dbReference type="PROSITE" id="PS50071">
    <property type="entry name" value="HOMEOBOX_2"/>
    <property type="match status" value="1"/>
</dbReference>
<sequence length="260" mass="30680">MSTNNSTNVPKKKRVREPFTSDQVVKLEEEFRKNDFIKMPRRRELSIELGTKEEKILMWFQNRRRKERNLRKLHLPFAGGNGSKRTLNTTLNNTQHTTVDYAQPQSQPASTHTPFTSSSSSSENPFYRQNMINIGQVSNVSSNQNNYGMASSNWYNHQQQYLMQQNQLCQQIPQQNNHLYEHQQNYQTYHQNYTHNYNPHYQTHHQNYSYFYNPHYQTHNQNFAYNYNTPYSKEESHCYPTAPAGNSQESHGYPTAPAGN</sequence>
<dbReference type="InterPro" id="IPR001356">
    <property type="entry name" value="HD"/>
</dbReference>
<gene>
    <name evidence="9" type="primary">eve</name>
    <name evidence="9" type="ORF">Anas_12762</name>
</gene>
<name>A0A5N5SPH6_9CRUS</name>
<protein>
    <submittedName>
        <fullName evidence="9">Segmentation protein even-skipped</fullName>
    </submittedName>
</protein>
<dbReference type="OrthoDB" id="6159439at2759"/>
<evidence type="ECO:0000256" key="7">
    <source>
        <dbReference type="SAM" id="MobiDB-lite"/>
    </source>
</evidence>
<dbReference type="EMBL" id="SEYY01021855">
    <property type="protein sequence ID" value="KAB7495995.1"/>
    <property type="molecule type" value="Genomic_DNA"/>
</dbReference>
<dbReference type="PANTHER" id="PTHR45664:SF12">
    <property type="entry name" value="PANCREAS_DUODENUM HOMEOBOX PROTEIN 1"/>
    <property type="match status" value="1"/>
</dbReference>
<evidence type="ECO:0000313" key="9">
    <source>
        <dbReference type="EMBL" id="KAB7495995.1"/>
    </source>
</evidence>
<dbReference type="SUPFAM" id="SSF46689">
    <property type="entry name" value="Homeodomain-like"/>
    <property type="match status" value="1"/>
</dbReference>
<evidence type="ECO:0000256" key="1">
    <source>
        <dbReference type="ARBA" id="ARBA00004123"/>
    </source>
</evidence>
<dbReference type="GO" id="GO:0005634">
    <property type="term" value="C:nucleus"/>
    <property type="evidence" value="ECO:0007669"/>
    <property type="project" value="UniProtKB-SubCell"/>
</dbReference>
<feature type="region of interest" description="Disordered" evidence="7">
    <location>
        <begin position="235"/>
        <end position="260"/>
    </location>
</feature>
<evidence type="ECO:0000313" key="10">
    <source>
        <dbReference type="Proteomes" id="UP000326759"/>
    </source>
</evidence>
<dbReference type="Proteomes" id="UP000326759">
    <property type="component" value="Unassembled WGS sequence"/>
</dbReference>
<evidence type="ECO:0000256" key="4">
    <source>
        <dbReference type="ARBA" id="ARBA00023242"/>
    </source>
</evidence>
<keyword evidence="3 5" id="KW-0371">Homeobox</keyword>
<dbReference type="Pfam" id="PF00046">
    <property type="entry name" value="Homeodomain"/>
    <property type="match status" value="1"/>
</dbReference>
<evidence type="ECO:0000256" key="2">
    <source>
        <dbReference type="ARBA" id="ARBA00023125"/>
    </source>
</evidence>
<accession>A0A5N5SPH6</accession>
<dbReference type="GO" id="GO:0009893">
    <property type="term" value="P:positive regulation of metabolic process"/>
    <property type="evidence" value="ECO:0007669"/>
    <property type="project" value="UniProtKB-ARBA"/>
</dbReference>
<feature type="domain" description="Homeobox" evidence="8">
    <location>
        <begin position="10"/>
        <end position="70"/>
    </location>
</feature>